<keyword evidence="1" id="KW-1133">Transmembrane helix</keyword>
<evidence type="ECO:0000313" key="2">
    <source>
        <dbReference type="EMBL" id="RRR19359.1"/>
    </source>
</evidence>
<gene>
    <name evidence="2" type="ORF">DS079_06965</name>
</gene>
<sequence length="221" mass="23736">MRRLLAGLGNAVLFIVLAPLLLVMLILVVAGAAVAWVVQEILAAVRREPRVRLPDTGVVLVGRPDAETSREFVAAAILARCSAEVARHAGEGGDVTLTSDAAAELPVVVRHAEEPVDEEDEIEVDIGPWTVGCPEGYDYGEGDAAVTMATAYLDRGLTTRVIGRRTVALLRLEESGVWWRPEADGGGAFAQAGFRDLPGRAATDAELTRHLKRTRARQDEH</sequence>
<dbReference type="AlphaFoldDB" id="A0A3R8QPU9"/>
<dbReference type="RefSeq" id="WP_126986043.1">
    <property type="nucleotide sequence ID" value="NZ_ML133853.1"/>
</dbReference>
<proteinExistence type="predicted"/>
<name>A0A3R8QPU9_9MICO</name>
<comment type="caution">
    <text evidence="2">The sequence shown here is derived from an EMBL/GenBank/DDBJ whole genome shotgun (WGS) entry which is preliminary data.</text>
</comment>
<organism evidence="2 3">
    <name type="scientific">Brachybacterium paraconglomeratum</name>
    <dbReference type="NCBI Taxonomy" id="173362"/>
    <lineage>
        <taxon>Bacteria</taxon>
        <taxon>Bacillati</taxon>
        <taxon>Actinomycetota</taxon>
        <taxon>Actinomycetes</taxon>
        <taxon>Micrococcales</taxon>
        <taxon>Dermabacteraceae</taxon>
        <taxon>Brachybacterium</taxon>
    </lineage>
</organism>
<dbReference type="Proteomes" id="UP000274327">
    <property type="component" value="Unassembled WGS sequence"/>
</dbReference>
<evidence type="ECO:0000256" key="1">
    <source>
        <dbReference type="SAM" id="Phobius"/>
    </source>
</evidence>
<keyword evidence="1" id="KW-0472">Membrane</keyword>
<keyword evidence="1" id="KW-0812">Transmembrane</keyword>
<evidence type="ECO:0000313" key="3">
    <source>
        <dbReference type="Proteomes" id="UP000274327"/>
    </source>
</evidence>
<dbReference type="EMBL" id="QOCI01000003">
    <property type="protein sequence ID" value="RRR19359.1"/>
    <property type="molecule type" value="Genomic_DNA"/>
</dbReference>
<feature type="transmembrane region" description="Helical" evidence="1">
    <location>
        <begin position="12"/>
        <end position="38"/>
    </location>
</feature>
<keyword evidence="3" id="KW-1185">Reference proteome</keyword>
<protein>
    <submittedName>
        <fullName evidence="2">Uncharacterized protein</fullName>
    </submittedName>
</protein>
<reference evidence="2 3" key="1">
    <citation type="submission" date="2018-07" db="EMBL/GenBank/DDBJ databases">
        <title>Brachybacteriurn paraconglorneratum KCTC 9916.</title>
        <authorList>
            <person name="Li Y."/>
        </authorList>
    </citation>
    <scope>NUCLEOTIDE SEQUENCE [LARGE SCALE GENOMIC DNA]</scope>
    <source>
        <strain evidence="2 3">KCTC 9916</strain>
    </source>
</reference>
<dbReference type="GeneID" id="78120761"/>
<accession>A0A3R8QPU9</accession>